<dbReference type="GO" id="GO:0005634">
    <property type="term" value="C:nucleus"/>
    <property type="evidence" value="ECO:0007669"/>
    <property type="project" value="TreeGrafter"/>
</dbReference>
<keyword evidence="5" id="KW-0067">ATP-binding</keyword>
<dbReference type="WBParaSite" id="SSLN_0001026201-mRNA-1">
    <property type="protein sequence ID" value="SSLN_0001026201-mRNA-1"/>
    <property type="gene ID" value="SSLN_0001026201"/>
</dbReference>
<dbReference type="FunFam" id="3.30.200.20:FF:000042">
    <property type="entry name" value="Aurora kinase A"/>
    <property type="match status" value="1"/>
</dbReference>
<evidence type="ECO:0000256" key="5">
    <source>
        <dbReference type="ARBA" id="ARBA00022840"/>
    </source>
</evidence>
<reference evidence="8 9" key="2">
    <citation type="submission" date="2018-11" db="EMBL/GenBank/DDBJ databases">
        <authorList>
            <consortium name="Pathogen Informatics"/>
        </authorList>
    </citation>
    <scope>NUCLEOTIDE SEQUENCE [LARGE SCALE GENOMIC DNA]</scope>
    <source>
        <strain evidence="8 9">NST_G2</strain>
    </source>
</reference>
<evidence type="ECO:0000313" key="9">
    <source>
        <dbReference type="Proteomes" id="UP000275846"/>
    </source>
</evidence>
<dbReference type="PROSITE" id="PS00108">
    <property type="entry name" value="PROTEIN_KINASE_ST"/>
    <property type="match status" value="1"/>
</dbReference>
<dbReference type="GO" id="GO:0005524">
    <property type="term" value="F:ATP binding"/>
    <property type="evidence" value="ECO:0007669"/>
    <property type="project" value="UniProtKB-KW"/>
</dbReference>
<dbReference type="Gene3D" id="3.30.200.20">
    <property type="entry name" value="Phosphorylase Kinase, domain 1"/>
    <property type="match status" value="1"/>
</dbReference>
<proteinExistence type="predicted"/>
<dbReference type="GO" id="GO:0005829">
    <property type="term" value="C:cytosol"/>
    <property type="evidence" value="ECO:0007669"/>
    <property type="project" value="TreeGrafter"/>
</dbReference>
<dbReference type="AlphaFoldDB" id="A0A183T098"/>
<dbReference type="InterPro" id="IPR008271">
    <property type="entry name" value="Ser/Thr_kinase_AS"/>
</dbReference>
<evidence type="ECO:0000256" key="1">
    <source>
        <dbReference type="ARBA" id="ARBA00022527"/>
    </source>
</evidence>
<dbReference type="InterPro" id="IPR000719">
    <property type="entry name" value="Prot_kinase_dom"/>
</dbReference>
<evidence type="ECO:0000256" key="3">
    <source>
        <dbReference type="ARBA" id="ARBA00022741"/>
    </source>
</evidence>
<dbReference type="GO" id="GO:0005952">
    <property type="term" value="C:cAMP-dependent protein kinase complex"/>
    <property type="evidence" value="ECO:0007669"/>
    <property type="project" value="TreeGrafter"/>
</dbReference>
<evidence type="ECO:0000313" key="8">
    <source>
        <dbReference type="EMBL" id="VDL96281.1"/>
    </source>
</evidence>
<evidence type="ECO:0000313" key="10">
    <source>
        <dbReference type="WBParaSite" id="SSLN_0001026201-mRNA-1"/>
    </source>
</evidence>
<dbReference type="GO" id="GO:0004691">
    <property type="term" value="F:cAMP-dependent protein kinase activity"/>
    <property type="evidence" value="ECO:0007669"/>
    <property type="project" value="TreeGrafter"/>
</dbReference>
<name>A0A183T098_SCHSO</name>
<evidence type="ECO:0000256" key="2">
    <source>
        <dbReference type="ARBA" id="ARBA00022679"/>
    </source>
</evidence>
<feature type="domain" description="Protein kinase" evidence="7">
    <location>
        <begin position="74"/>
        <end position="330"/>
    </location>
</feature>
<gene>
    <name evidence="8" type="ORF">SSLN_LOCUS9896</name>
</gene>
<keyword evidence="2" id="KW-0808">Transferase</keyword>
<dbReference type="PANTHER" id="PTHR24353">
    <property type="entry name" value="CYCLIC NUCLEOTIDE-DEPENDENT PROTEIN KINASE"/>
    <property type="match status" value="1"/>
</dbReference>
<keyword evidence="4" id="KW-0418">Kinase</keyword>
<keyword evidence="9" id="KW-1185">Reference proteome</keyword>
<dbReference type="GO" id="GO:0009653">
    <property type="term" value="P:anatomical structure morphogenesis"/>
    <property type="evidence" value="ECO:0007669"/>
    <property type="project" value="UniProtKB-ARBA"/>
</dbReference>
<dbReference type="STRING" id="70667.A0A183T098"/>
<sequence length="373" mass="42794">MASETEPSTQPIEEPNLTWDQFLEAEKKRTEHFRSSKRHPKTRPAEKPEDGAASTVEVAKEEVPRTTPAKISDFFFYQVLGKGGFGEVRLLRHKTKLTWHAAKILLKSEVISKGHVSHVNNERAILALCDMPMIVKLNHAFQDVTHLYLVMEFVPGGDLFMLLRSMRSFNEEVANFFGSQVFMALEYLHMLRIIHRDVKPENILISNKGYLKLADFGFAKIVEKRTYTFCGTPEYLAPEIILHRGYGPSVDWWAFGVFLFEMVVGRSPFFSADVGHIYSKIINADLCFPVSTKVSEKLKHLVSNLLQKEVSKRYGCLREGSFEIRRHVWFADVDWSALFHQKVIPPYDYCVPSSNPDAKVSEQHILFFANFST</sequence>
<feature type="region of interest" description="Disordered" evidence="6">
    <location>
        <begin position="28"/>
        <end position="61"/>
    </location>
</feature>
<dbReference type="Proteomes" id="UP000275846">
    <property type="component" value="Unassembled WGS sequence"/>
</dbReference>
<accession>A0A183T098</accession>
<dbReference type="InterPro" id="IPR011009">
    <property type="entry name" value="Kinase-like_dom_sf"/>
</dbReference>
<dbReference type="OrthoDB" id="63267at2759"/>
<organism evidence="10">
    <name type="scientific">Schistocephalus solidus</name>
    <name type="common">Tapeworm</name>
    <dbReference type="NCBI Taxonomy" id="70667"/>
    <lineage>
        <taxon>Eukaryota</taxon>
        <taxon>Metazoa</taxon>
        <taxon>Spiralia</taxon>
        <taxon>Lophotrochozoa</taxon>
        <taxon>Platyhelminthes</taxon>
        <taxon>Cestoda</taxon>
        <taxon>Eucestoda</taxon>
        <taxon>Diphyllobothriidea</taxon>
        <taxon>Diphyllobothriidae</taxon>
        <taxon>Schistocephalus</taxon>
    </lineage>
</organism>
<evidence type="ECO:0000256" key="6">
    <source>
        <dbReference type="SAM" id="MobiDB-lite"/>
    </source>
</evidence>
<reference evidence="10" key="1">
    <citation type="submission" date="2016-06" db="UniProtKB">
        <authorList>
            <consortium name="WormBaseParasite"/>
        </authorList>
    </citation>
    <scope>IDENTIFICATION</scope>
</reference>
<dbReference type="Gene3D" id="1.10.510.10">
    <property type="entry name" value="Transferase(Phosphotransferase) domain 1"/>
    <property type="match status" value="1"/>
</dbReference>
<dbReference type="FunFam" id="1.10.510.10:FF:000005">
    <property type="entry name" value="cAMP-dependent protein kinase catalytic subunit alpha"/>
    <property type="match status" value="1"/>
</dbReference>
<protein>
    <submittedName>
        <fullName evidence="10">Protein kinase domain-containing protein</fullName>
    </submittedName>
</protein>
<evidence type="ECO:0000256" key="4">
    <source>
        <dbReference type="ARBA" id="ARBA00022777"/>
    </source>
</evidence>
<dbReference type="SMART" id="SM00220">
    <property type="entry name" value="S_TKc"/>
    <property type="match status" value="1"/>
</dbReference>
<dbReference type="EMBL" id="UYSU01035525">
    <property type="protein sequence ID" value="VDL96281.1"/>
    <property type="molecule type" value="Genomic_DNA"/>
</dbReference>
<dbReference type="Pfam" id="PF00069">
    <property type="entry name" value="Pkinase"/>
    <property type="match status" value="1"/>
</dbReference>
<dbReference type="SUPFAM" id="SSF56112">
    <property type="entry name" value="Protein kinase-like (PK-like)"/>
    <property type="match status" value="1"/>
</dbReference>
<evidence type="ECO:0000259" key="7">
    <source>
        <dbReference type="PROSITE" id="PS50011"/>
    </source>
</evidence>
<keyword evidence="3" id="KW-0547">Nucleotide-binding</keyword>
<dbReference type="PANTHER" id="PTHR24353:SF153">
    <property type="entry name" value="CAMP-DEPENDENT PROTEIN KINASE CATALYTIC SUBUNIT 1"/>
    <property type="match status" value="1"/>
</dbReference>
<keyword evidence="1" id="KW-0723">Serine/threonine-protein kinase</keyword>
<dbReference type="PROSITE" id="PS50011">
    <property type="entry name" value="PROTEIN_KINASE_DOM"/>
    <property type="match status" value="1"/>
</dbReference>